<accession>A0A1R1PW61</accession>
<evidence type="ECO:0000313" key="1">
    <source>
        <dbReference type="EMBL" id="OMH85153.1"/>
    </source>
</evidence>
<organism evidence="1 2">
    <name type="scientific">Zancudomyces culisetae</name>
    <name type="common">Gut fungus</name>
    <name type="synonym">Smittium culisetae</name>
    <dbReference type="NCBI Taxonomy" id="1213189"/>
    <lineage>
        <taxon>Eukaryota</taxon>
        <taxon>Fungi</taxon>
        <taxon>Fungi incertae sedis</taxon>
        <taxon>Zoopagomycota</taxon>
        <taxon>Kickxellomycotina</taxon>
        <taxon>Harpellomycetes</taxon>
        <taxon>Harpellales</taxon>
        <taxon>Legeriomycetaceae</taxon>
        <taxon>Zancudomyces</taxon>
    </lineage>
</organism>
<sequence length="213" mass="24262">MCGKVLASTKEKLPTSESSDNGANAILDTIINVWKDFVLDYQNRQQYNDRVLLKYKAKNNYKGTLKNSNKKLLKPLELDSMLINTLLSSGINYSIYRGKGSKQVTKILNEVYSVFMETNTFKHGNKKEKLVKPPLLRNLSLDQLGGGKNSRPIIDNKTIDLFLKLATIEEKFQKGIDFWSFLDTIGFGQHLDKSNHTSYSKLMDMADTKGHYK</sequence>
<comment type="caution">
    <text evidence="1">The sequence shown here is derived from an EMBL/GenBank/DDBJ whole genome shotgun (WGS) entry which is preliminary data.</text>
</comment>
<dbReference type="AlphaFoldDB" id="A0A1R1PW61"/>
<protein>
    <submittedName>
        <fullName evidence="1">Uncharacterized protein</fullName>
    </submittedName>
</protein>
<proteinExistence type="predicted"/>
<dbReference type="Proteomes" id="UP000188320">
    <property type="component" value="Unassembled WGS sequence"/>
</dbReference>
<keyword evidence="2" id="KW-1185">Reference proteome</keyword>
<dbReference type="EMBL" id="LSSK01000107">
    <property type="protein sequence ID" value="OMH85153.1"/>
    <property type="molecule type" value="Genomic_DNA"/>
</dbReference>
<reference evidence="2" key="1">
    <citation type="submission" date="2017-01" db="EMBL/GenBank/DDBJ databases">
        <authorList>
            <person name="Wang Y."/>
            <person name="White M."/>
            <person name="Kvist S."/>
            <person name="Moncalvo J.-M."/>
        </authorList>
    </citation>
    <scope>NUCLEOTIDE SEQUENCE [LARGE SCALE GENOMIC DNA]</scope>
    <source>
        <strain evidence="2">COL-18-3</strain>
    </source>
</reference>
<name>A0A1R1PW61_ZANCU</name>
<evidence type="ECO:0000313" key="2">
    <source>
        <dbReference type="Proteomes" id="UP000188320"/>
    </source>
</evidence>
<gene>
    <name evidence="1" type="ORF">AX774_g1296</name>
</gene>